<dbReference type="InterPro" id="IPR019474">
    <property type="entry name" value="Ub_conjug_fac_E4_core"/>
</dbReference>
<keyword evidence="11" id="KW-0413">Isomerase</keyword>
<dbReference type="Pfam" id="PF10408">
    <property type="entry name" value="Ufd2P_core"/>
    <property type="match status" value="1"/>
</dbReference>
<dbReference type="eggNOG" id="KOG0714">
    <property type="taxonomic scope" value="Eukaryota"/>
</dbReference>
<dbReference type="FunFam" id="1.10.287.110:FF:000069">
    <property type="entry name" value="ER associated DnaJ chaperone"/>
    <property type="match status" value="1"/>
</dbReference>
<dbReference type="SMART" id="SM00504">
    <property type="entry name" value="Ubox"/>
    <property type="match status" value="1"/>
</dbReference>
<keyword evidence="11" id="KW-0697">Rotamase</keyword>
<evidence type="ECO:0000259" key="16">
    <source>
        <dbReference type="PROSITE" id="PS51698"/>
    </source>
</evidence>
<dbReference type="HOGENOM" id="CLU_003224_0_0_1"/>
<evidence type="ECO:0000313" key="17">
    <source>
        <dbReference type="EMBL" id="ERF74901.1"/>
    </source>
</evidence>
<evidence type="ECO:0000256" key="7">
    <source>
        <dbReference type="ARBA" id="ARBA00022490"/>
    </source>
</evidence>
<dbReference type="InterPro" id="IPR013083">
    <property type="entry name" value="Znf_RING/FYVE/PHD"/>
</dbReference>
<dbReference type="PROSITE" id="PS51698">
    <property type="entry name" value="U_BOX"/>
    <property type="match status" value="1"/>
</dbReference>
<dbReference type="GO" id="GO:0003755">
    <property type="term" value="F:peptidyl-prolyl cis-trans isomerase activity"/>
    <property type="evidence" value="ECO:0007669"/>
    <property type="project" value="UniProtKB-KW"/>
</dbReference>
<comment type="similarity">
    <text evidence="6">Belongs to the ubiquitin conjugation factor E4 family.</text>
</comment>
<keyword evidence="7" id="KW-0963">Cytoplasm</keyword>
<accession>U1GSD0</accession>
<dbReference type="GO" id="GO:0000209">
    <property type="term" value="P:protein polyubiquitination"/>
    <property type="evidence" value="ECO:0007669"/>
    <property type="project" value="TreeGrafter"/>
</dbReference>
<sequence>MSATASGSKATPDGNANSRDHKQGNQERKYTIEQKTAVIRVRKCASTAFYEILSLEKTASDADIKKAYRKLSLLTHPDKNGYEGADEAFKMVSRAFQILSDPDKKSRFDQFGGDPDNRFSNSGAGAAPSPFSGFARSPGGRNPMFDAEISPEELFNQFFGGGMGGGFTPFGGGMGGGPGFVFNMGGAPGIRVHQFGGMGPRRRPRNATGQEDTPPSGLAALTQLLPILLLFVLPILSSLFTGAASSEPDVLFNRSPPNTLRRTTPRFQVNYYVDPQAVDDYSERKLRQLDQRAEVNREGDSEGGKLVIAYDLTIKMAEPSSDADKIRSKRLAKLSQLQPTPRNNDASQDSQENPSEAVVAENTPSRTPTETQQTRRPSVNITKMARPSSPSRPSSASQSAQSPSDDGGRLRITPNPASHITPQKRDVAGTPSSMPSSRAGETIEQFEDRTLRNVFRLTLDHSQTKDIHGQQLYSVGGLRQELEDEGKPIMLTTETLEQAIMEAGSKSGKTTPLDWLIGSFKRLSSIINKFLKERSPANKKWVIVQEARRLCMSWCIFAITTPEVFGLEVDGQKELADRLLLDPEDDNGLSYDFLSELSSRIGDDEPLKEVFVGAVEHLSRRLARLSMDSEYRCYTSLLRNLVNFKPLAIAITESSMFVDASIPAAELEVKTLLGPYFQISPLQAEVTKQYFSSPKTIDEGRAREAQRSLRLTLQTHQNVILDIINHLIRASGDARQRVLDWFALVVNSNHKRRALRVDKSTVSSDGFMINVTLCLDQLCEPFMDATFAKIDRVQVEYLQRHPRVDMKDETKLNADQEASDAFYGRTVEGKNHFISEIFFLTVAAHHYGTEAAHSMLRELEKDLKHMQKQLDQFETDRHKYVNNPMQLRMFESALNKYKDQIDKGLSYKLACQGVLLDELAQTRSMQFMRYLIVWILRLVSPTGKFPAEKLEVPLPKEIPGAFRCLPEYFLDVVSNNFQFILSNMPQIIPSTQSDELVMLCITFLRSSEYIKNPYLKAGLITILFKGTWQWRAGGQGVLADIYNSMPFATEHLLHALMQFFIEAEFMGGHGQFFDKFNVRFEIFQIIKCIWPNAVYRDNLYKEAKLNSEFFIRFVNLLLNDVTFVLDESFTSFLQIAELQKELANAGASLDQAQRQEKEEALASAQGKAKSYMSLTNETMAMLKLFTEALSDAFTMPEVVQRLADMLDYNLDAMAGPKQGKLAVQNKQEYGFDPPALLSEIMDVYLNLSEKPNFILAVARDGRSYKPDVFANAGVILKHHTPKSPEELKKWENLQKKFAAAKAEDEAAEQDLGDIPDEFLDPLLYTIMNDPVILPTSRIVVDRSAIRSHLLSDPTDPFNRVPLKIEDVKPDLEMKAKIEAFKQERMGNKRKEFVETIAGPEKMDLSPG</sequence>
<dbReference type="Pfam" id="PF00226">
    <property type="entry name" value="DnaJ"/>
    <property type="match status" value="1"/>
</dbReference>
<evidence type="ECO:0000256" key="8">
    <source>
        <dbReference type="ARBA" id="ARBA00022679"/>
    </source>
</evidence>
<evidence type="ECO:0000256" key="6">
    <source>
        <dbReference type="ARBA" id="ARBA00007434"/>
    </source>
</evidence>
<dbReference type="GO" id="GO:0005634">
    <property type="term" value="C:nucleus"/>
    <property type="evidence" value="ECO:0007669"/>
    <property type="project" value="UniProtKB-SubCell"/>
</dbReference>
<feature type="region of interest" description="Disordered" evidence="14">
    <location>
        <begin position="334"/>
        <end position="445"/>
    </location>
</feature>
<evidence type="ECO:0000256" key="4">
    <source>
        <dbReference type="ARBA" id="ARBA00004496"/>
    </source>
</evidence>
<evidence type="ECO:0000256" key="13">
    <source>
        <dbReference type="SAM" id="Coils"/>
    </source>
</evidence>
<dbReference type="InterPro" id="IPR003613">
    <property type="entry name" value="Ubox_domain"/>
</dbReference>
<feature type="coiled-coil region" evidence="13">
    <location>
        <begin position="849"/>
        <end position="883"/>
    </location>
</feature>
<evidence type="ECO:0000256" key="1">
    <source>
        <dbReference type="ARBA" id="ARBA00000900"/>
    </source>
</evidence>
<feature type="domain" description="U-box" evidence="16">
    <location>
        <begin position="1313"/>
        <end position="1387"/>
    </location>
</feature>
<dbReference type="GO" id="GO:0005789">
    <property type="term" value="C:endoplasmic reticulum membrane"/>
    <property type="evidence" value="ECO:0007669"/>
    <property type="project" value="UniProtKB-SubCell"/>
</dbReference>
<dbReference type="EMBL" id="KE720847">
    <property type="protein sequence ID" value="ERF74901.1"/>
    <property type="molecule type" value="Genomic_DNA"/>
</dbReference>
<evidence type="ECO:0000256" key="9">
    <source>
        <dbReference type="ARBA" id="ARBA00022786"/>
    </source>
</evidence>
<dbReference type="GeneID" id="19243793"/>
<comment type="subcellular location">
    <subcellularLocation>
        <location evidence="4">Cytoplasm</location>
    </subcellularLocation>
    <subcellularLocation>
        <location evidence="3">Endoplasmic reticulum membrane</location>
        <topology evidence="3">Single-pass membrane protein</topology>
    </subcellularLocation>
    <subcellularLocation>
        <location evidence="2">Nucleus</location>
    </subcellularLocation>
</comment>
<dbReference type="SMART" id="SM00271">
    <property type="entry name" value="DnaJ"/>
    <property type="match status" value="1"/>
</dbReference>
<dbReference type="Proteomes" id="UP000019373">
    <property type="component" value="Unassembled WGS sequence"/>
</dbReference>
<dbReference type="Gene3D" id="1.10.287.110">
    <property type="entry name" value="DnaJ domain"/>
    <property type="match status" value="1"/>
</dbReference>
<dbReference type="CDD" id="cd16657">
    <property type="entry name" value="RING-Ubox_UBE4A"/>
    <property type="match status" value="1"/>
</dbReference>
<dbReference type="Gene3D" id="3.30.40.10">
    <property type="entry name" value="Zinc/RING finger domain, C3HC4 (zinc finger)"/>
    <property type="match status" value="1"/>
</dbReference>
<evidence type="ECO:0000313" key="18">
    <source>
        <dbReference type="Proteomes" id="UP000019373"/>
    </source>
</evidence>
<keyword evidence="10" id="KW-0256">Endoplasmic reticulum</keyword>
<keyword evidence="13" id="KW-0175">Coiled coil</keyword>
<dbReference type="eggNOG" id="KOG2042">
    <property type="taxonomic scope" value="Eukaryota"/>
</dbReference>
<dbReference type="InterPro" id="IPR001623">
    <property type="entry name" value="DnaJ_domain"/>
</dbReference>
<keyword evidence="12" id="KW-0539">Nucleus</keyword>
<dbReference type="OMA" id="SNAFMTN"/>
<dbReference type="FunFam" id="3.30.40.10:FF:000055">
    <property type="entry name" value="Ubiquitin conjugation factor e4 a"/>
    <property type="match status" value="1"/>
</dbReference>
<dbReference type="GO" id="GO:0036503">
    <property type="term" value="P:ERAD pathway"/>
    <property type="evidence" value="ECO:0007669"/>
    <property type="project" value="InterPro"/>
</dbReference>
<dbReference type="SUPFAM" id="SSF46565">
    <property type="entry name" value="Chaperone J-domain"/>
    <property type="match status" value="1"/>
</dbReference>
<gene>
    <name evidence="17" type="ORF">EPUS_08953</name>
</gene>
<dbReference type="InterPro" id="IPR036869">
    <property type="entry name" value="J_dom_sf"/>
</dbReference>
<keyword evidence="9" id="KW-0833">Ubl conjugation pathway</keyword>
<evidence type="ECO:0000256" key="14">
    <source>
        <dbReference type="SAM" id="MobiDB-lite"/>
    </source>
</evidence>
<evidence type="ECO:0008006" key="19">
    <source>
        <dbReference type="Google" id="ProtNLM"/>
    </source>
</evidence>
<dbReference type="GO" id="GO:0000151">
    <property type="term" value="C:ubiquitin ligase complex"/>
    <property type="evidence" value="ECO:0007669"/>
    <property type="project" value="InterPro"/>
</dbReference>
<dbReference type="SUPFAM" id="SSF57850">
    <property type="entry name" value="RING/U-box"/>
    <property type="match status" value="1"/>
</dbReference>
<dbReference type="InterPro" id="IPR018253">
    <property type="entry name" value="DnaJ_domain_CS"/>
</dbReference>
<dbReference type="InterPro" id="IPR015399">
    <property type="entry name" value="DUF1977_DnaJ-like"/>
</dbReference>
<dbReference type="PRINTS" id="PR00625">
    <property type="entry name" value="JDOMAIN"/>
</dbReference>
<evidence type="ECO:0000256" key="2">
    <source>
        <dbReference type="ARBA" id="ARBA00004123"/>
    </source>
</evidence>
<dbReference type="GO" id="GO:0006511">
    <property type="term" value="P:ubiquitin-dependent protein catabolic process"/>
    <property type="evidence" value="ECO:0007669"/>
    <property type="project" value="InterPro"/>
</dbReference>
<dbReference type="UniPathway" id="UPA00143"/>
<name>U1GSD0_ENDPU</name>
<dbReference type="PANTHER" id="PTHR13931:SF2">
    <property type="entry name" value="UBIQUITIN CONJUGATION FACTOR E4 B"/>
    <property type="match status" value="1"/>
</dbReference>
<comment type="catalytic activity">
    <reaction evidence="1">
        <text>S-ubiquitinyl-[E2 ubiquitin-conjugating enzyme]-L-cysteine + [acceptor protein]-L-lysine = [E2 ubiquitin-conjugating enzyme]-L-cysteine + N(6)-ubiquitinyl-[acceptor protein]-L-lysine.</text>
        <dbReference type="EC" id="2.3.2.27"/>
    </reaction>
</comment>
<dbReference type="PROSITE" id="PS50076">
    <property type="entry name" value="DNAJ_2"/>
    <property type="match status" value="1"/>
</dbReference>
<dbReference type="CDD" id="cd06257">
    <property type="entry name" value="DnaJ"/>
    <property type="match status" value="1"/>
</dbReference>
<dbReference type="OrthoDB" id="20295at2759"/>
<organism evidence="17 18">
    <name type="scientific">Endocarpon pusillum (strain Z07020 / HMAS-L-300199)</name>
    <name type="common">Lichen-forming fungus</name>
    <dbReference type="NCBI Taxonomy" id="1263415"/>
    <lineage>
        <taxon>Eukaryota</taxon>
        <taxon>Fungi</taxon>
        <taxon>Dikarya</taxon>
        <taxon>Ascomycota</taxon>
        <taxon>Pezizomycotina</taxon>
        <taxon>Eurotiomycetes</taxon>
        <taxon>Chaetothyriomycetidae</taxon>
        <taxon>Verrucariales</taxon>
        <taxon>Verrucariaceae</taxon>
        <taxon>Endocarpon</taxon>
    </lineage>
</organism>
<dbReference type="GO" id="GO:0034450">
    <property type="term" value="F:ubiquitin-ubiquitin ligase activity"/>
    <property type="evidence" value="ECO:0007669"/>
    <property type="project" value="InterPro"/>
</dbReference>
<comment type="pathway">
    <text evidence="5">Protein modification; protein ubiquitination.</text>
</comment>
<evidence type="ECO:0000256" key="11">
    <source>
        <dbReference type="ARBA" id="ARBA00023110"/>
    </source>
</evidence>
<dbReference type="InterPro" id="IPR045132">
    <property type="entry name" value="UBE4"/>
</dbReference>
<dbReference type="PROSITE" id="PS00636">
    <property type="entry name" value="DNAJ_1"/>
    <property type="match status" value="1"/>
</dbReference>
<reference evidence="18" key="1">
    <citation type="journal article" date="2014" name="BMC Genomics">
        <title>Genome characteristics reveal the impact of lichenization on lichen-forming fungus Endocarpon pusillum Hedwig (Verrucariales, Ascomycota).</title>
        <authorList>
            <person name="Wang Y.-Y."/>
            <person name="Liu B."/>
            <person name="Zhang X.-Y."/>
            <person name="Zhou Q.-M."/>
            <person name="Zhang T."/>
            <person name="Li H."/>
            <person name="Yu Y.-F."/>
            <person name="Zhang X.-L."/>
            <person name="Hao X.-Y."/>
            <person name="Wang M."/>
            <person name="Wang L."/>
            <person name="Wei J.-C."/>
        </authorList>
    </citation>
    <scope>NUCLEOTIDE SEQUENCE [LARGE SCALE GENOMIC DNA]</scope>
    <source>
        <strain evidence="18">Z07020 / HMAS-L-300199</strain>
    </source>
</reference>
<keyword evidence="8" id="KW-0808">Transferase</keyword>
<evidence type="ECO:0000256" key="10">
    <source>
        <dbReference type="ARBA" id="ARBA00022824"/>
    </source>
</evidence>
<evidence type="ECO:0000256" key="5">
    <source>
        <dbReference type="ARBA" id="ARBA00004906"/>
    </source>
</evidence>
<dbReference type="RefSeq" id="XP_007787756.1">
    <property type="nucleotide sequence ID" value="XM_007789566.1"/>
</dbReference>
<evidence type="ECO:0000259" key="15">
    <source>
        <dbReference type="PROSITE" id="PS50076"/>
    </source>
</evidence>
<feature type="compositionally biased region" description="Polar residues" evidence="14">
    <location>
        <begin position="1"/>
        <end position="17"/>
    </location>
</feature>
<feature type="compositionally biased region" description="Basic and acidic residues" evidence="14">
    <location>
        <begin position="18"/>
        <end position="30"/>
    </location>
</feature>
<dbReference type="Pfam" id="PF04564">
    <property type="entry name" value="U-box"/>
    <property type="match status" value="1"/>
</dbReference>
<feature type="region of interest" description="Disordered" evidence="14">
    <location>
        <begin position="1"/>
        <end position="30"/>
    </location>
</feature>
<feature type="compositionally biased region" description="Low complexity" evidence="14">
    <location>
        <begin position="363"/>
        <end position="378"/>
    </location>
</feature>
<proteinExistence type="inferred from homology"/>
<dbReference type="PANTHER" id="PTHR13931">
    <property type="entry name" value="UBIQUITINATION FACTOR E4"/>
    <property type="match status" value="1"/>
</dbReference>
<protein>
    <recommendedName>
        <fullName evidence="19">U-box domain-containing protein</fullName>
    </recommendedName>
</protein>
<feature type="compositionally biased region" description="Low complexity" evidence="14">
    <location>
        <begin position="385"/>
        <end position="404"/>
    </location>
</feature>
<keyword evidence="18" id="KW-1185">Reference proteome</keyword>
<evidence type="ECO:0000256" key="3">
    <source>
        <dbReference type="ARBA" id="ARBA00004389"/>
    </source>
</evidence>
<dbReference type="Pfam" id="PF09320">
    <property type="entry name" value="DUF1977"/>
    <property type="match status" value="1"/>
</dbReference>
<feature type="domain" description="J" evidence="15">
    <location>
        <begin position="48"/>
        <end position="112"/>
    </location>
</feature>
<feature type="compositionally biased region" description="Polar residues" evidence="14">
    <location>
        <begin position="335"/>
        <end position="354"/>
    </location>
</feature>
<evidence type="ECO:0000256" key="12">
    <source>
        <dbReference type="ARBA" id="ARBA00023242"/>
    </source>
</evidence>